<protein>
    <recommendedName>
        <fullName evidence="4">Glycosyltransferase RgtA/B/C/D-like domain-containing protein</fullName>
    </recommendedName>
</protein>
<feature type="transmembrane region" description="Helical" evidence="1">
    <location>
        <begin position="105"/>
        <end position="124"/>
    </location>
</feature>
<accession>A0A3A1VIQ8</accession>
<feature type="transmembrane region" description="Helical" evidence="1">
    <location>
        <begin position="412"/>
        <end position="433"/>
    </location>
</feature>
<evidence type="ECO:0000256" key="1">
    <source>
        <dbReference type="SAM" id="Phobius"/>
    </source>
</evidence>
<keyword evidence="1" id="KW-0472">Membrane</keyword>
<keyword evidence="3" id="KW-1185">Reference proteome</keyword>
<comment type="caution">
    <text evidence="2">The sequence shown here is derived from an EMBL/GenBank/DDBJ whole genome shotgun (WGS) entry which is preliminary data.</text>
</comment>
<dbReference type="EMBL" id="QXQA01000001">
    <property type="protein sequence ID" value="RIX60377.1"/>
    <property type="molecule type" value="Genomic_DNA"/>
</dbReference>
<keyword evidence="1" id="KW-1133">Transmembrane helix</keyword>
<feature type="transmembrane region" description="Helical" evidence="1">
    <location>
        <begin position="12"/>
        <end position="34"/>
    </location>
</feature>
<feature type="transmembrane region" description="Helical" evidence="1">
    <location>
        <begin position="160"/>
        <end position="178"/>
    </location>
</feature>
<evidence type="ECO:0000313" key="2">
    <source>
        <dbReference type="EMBL" id="RIX60377.1"/>
    </source>
</evidence>
<sequence length="481" mass="54146">MFMKKWLAVENGFLLAAVCIVIPLLFAGTFIGVADNGDFLRIMGSIGLNYYADEPYEDRFFGYSHALFAYDTFFRGFYPSSQLILVVTARFIGRIFNGDAFDIRVLGALYAALLIAAGYILVKYNKSKSLIIGLLLAILLLFVFFDIAYLAYFNSLFGEPVSHLSLLLTMALGLMLVGQEKPSRKTLVLFFASILFLVCAKTQNAPIGIGFALLGLRYAGLREDRPWRRLAAALSALTVVVSVGMYAAAPKDFKDINIYQTVFFGILNESPDVEGDLEELGLPARLAVLAGTNYFQSDTAIKQNDPSLKADFYDRISHLDVLWFYMKHPGRLIDKMEYAAENGMSIRPYYLGNFEKSEGKPSGALSYAYSGWSEFKRHYVPNELWFIVLVFALYFTAAVWEWVRRPDRKSRVAAELFVLLGLTGIFSFLIPIVGDGQADMGKHLFLFNVVFDMMLVTAVIWIAHQVISLFFLRERNRVAVQ</sequence>
<reference evidence="2 3" key="1">
    <citation type="submission" date="2018-09" db="EMBL/GenBank/DDBJ databases">
        <title>Paenibacillus aracenensis nov. sp. isolated from a cave in southern Spain.</title>
        <authorList>
            <person name="Jurado V."/>
            <person name="Gutierrez-Patricio S."/>
            <person name="Gonzalez-Pimentel J.L."/>
            <person name="Miller A.Z."/>
            <person name="Laiz L."/>
            <person name="Saiz-Jimenez C."/>
        </authorList>
    </citation>
    <scope>NUCLEOTIDE SEQUENCE [LARGE SCALE GENOMIC DNA]</scope>
    <source>
        <strain evidence="2 3">DSM 22867</strain>
    </source>
</reference>
<gene>
    <name evidence="2" type="ORF">D3P08_02085</name>
</gene>
<evidence type="ECO:0008006" key="4">
    <source>
        <dbReference type="Google" id="ProtNLM"/>
    </source>
</evidence>
<feature type="transmembrane region" description="Helical" evidence="1">
    <location>
        <begin position="384"/>
        <end position="403"/>
    </location>
</feature>
<organism evidence="2 3">
    <name type="scientific">Paenibacillus nanensis</name>
    <dbReference type="NCBI Taxonomy" id="393251"/>
    <lineage>
        <taxon>Bacteria</taxon>
        <taxon>Bacillati</taxon>
        <taxon>Bacillota</taxon>
        <taxon>Bacilli</taxon>
        <taxon>Bacillales</taxon>
        <taxon>Paenibacillaceae</taxon>
        <taxon>Paenibacillus</taxon>
    </lineage>
</organism>
<feature type="transmembrane region" description="Helical" evidence="1">
    <location>
        <begin position="230"/>
        <end position="249"/>
    </location>
</feature>
<evidence type="ECO:0000313" key="3">
    <source>
        <dbReference type="Proteomes" id="UP000266482"/>
    </source>
</evidence>
<feature type="transmembrane region" description="Helical" evidence="1">
    <location>
        <begin position="445"/>
        <end position="472"/>
    </location>
</feature>
<feature type="transmembrane region" description="Helical" evidence="1">
    <location>
        <begin position="130"/>
        <end position="153"/>
    </location>
</feature>
<dbReference type="AlphaFoldDB" id="A0A3A1VIQ8"/>
<keyword evidence="1" id="KW-0812">Transmembrane</keyword>
<name>A0A3A1VIQ8_9BACL</name>
<dbReference type="Proteomes" id="UP000266482">
    <property type="component" value="Unassembled WGS sequence"/>
</dbReference>
<proteinExistence type="predicted"/>